<dbReference type="SUPFAM" id="SSF46785">
    <property type="entry name" value="Winged helix' DNA-binding domain"/>
    <property type="match status" value="1"/>
</dbReference>
<dbReference type="InterPro" id="IPR011711">
    <property type="entry name" value="GntR_C"/>
</dbReference>
<keyword evidence="1" id="KW-0805">Transcription regulation</keyword>
<dbReference type="Pfam" id="PF07729">
    <property type="entry name" value="FCD"/>
    <property type="match status" value="1"/>
</dbReference>
<organism evidence="5 6">
    <name type="scientific">Variovorax boronicumulans</name>
    <dbReference type="NCBI Taxonomy" id="436515"/>
    <lineage>
        <taxon>Bacteria</taxon>
        <taxon>Pseudomonadati</taxon>
        <taxon>Pseudomonadota</taxon>
        <taxon>Betaproteobacteria</taxon>
        <taxon>Burkholderiales</taxon>
        <taxon>Comamonadaceae</taxon>
        <taxon>Variovorax</taxon>
    </lineage>
</organism>
<dbReference type="InterPro" id="IPR008920">
    <property type="entry name" value="TF_FadR/GntR_C"/>
</dbReference>
<dbReference type="InterPro" id="IPR036390">
    <property type="entry name" value="WH_DNA-bd_sf"/>
</dbReference>
<evidence type="ECO:0000313" key="6">
    <source>
        <dbReference type="Proteomes" id="UP001244295"/>
    </source>
</evidence>
<feature type="domain" description="HTH gntR-type" evidence="4">
    <location>
        <begin position="9"/>
        <end position="76"/>
    </location>
</feature>
<dbReference type="GO" id="GO:0003677">
    <property type="term" value="F:DNA binding"/>
    <property type="evidence" value="ECO:0007669"/>
    <property type="project" value="UniProtKB-KW"/>
</dbReference>
<keyword evidence="3" id="KW-0804">Transcription</keyword>
<comment type="caution">
    <text evidence="5">The sequence shown here is derived from an EMBL/GenBank/DDBJ whole genome shotgun (WGS) entry which is preliminary data.</text>
</comment>
<dbReference type="Proteomes" id="UP001244295">
    <property type="component" value="Unassembled WGS sequence"/>
</dbReference>
<dbReference type="PROSITE" id="PS50949">
    <property type="entry name" value="HTH_GNTR"/>
    <property type="match status" value="1"/>
</dbReference>
<dbReference type="RefSeq" id="WP_307590642.1">
    <property type="nucleotide sequence ID" value="NZ_JAUSRQ010000036.1"/>
</dbReference>
<dbReference type="Pfam" id="PF00392">
    <property type="entry name" value="GntR"/>
    <property type="match status" value="1"/>
</dbReference>
<evidence type="ECO:0000256" key="2">
    <source>
        <dbReference type="ARBA" id="ARBA00023125"/>
    </source>
</evidence>
<gene>
    <name evidence="5" type="ORF">J2W25_001801</name>
</gene>
<dbReference type="SMART" id="SM00345">
    <property type="entry name" value="HTH_GNTR"/>
    <property type="match status" value="1"/>
</dbReference>
<dbReference type="PANTHER" id="PTHR43537">
    <property type="entry name" value="TRANSCRIPTIONAL REGULATOR, GNTR FAMILY"/>
    <property type="match status" value="1"/>
</dbReference>
<dbReference type="InterPro" id="IPR036388">
    <property type="entry name" value="WH-like_DNA-bd_sf"/>
</dbReference>
<name>A0AAW8DTB1_9BURK</name>
<dbReference type="SUPFAM" id="SSF48008">
    <property type="entry name" value="GntR ligand-binding domain-like"/>
    <property type="match status" value="1"/>
</dbReference>
<accession>A0AAW8DTB1</accession>
<proteinExistence type="predicted"/>
<dbReference type="Gene3D" id="1.10.10.10">
    <property type="entry name" value="Winged helix-like DNA-binding domain superfamily/Winged helix DNA-binding domain"/>
    <property type="match status" value="1"/>
</dbReference>
<evidence type="ECO:0000256" key="3">
    <source>
        <dbReference type="ARBA" id="ARBA00023163"/>
    </source>
</evidence>
<dbReference type="EMBL" id="JAUSRR010000003">
    <property type="protein sequence ID" value="MDP9922780.1"/>
    <property type="molecule type" value="Genomic_DNA"/>
</dbReference>
<protein>
    <submittedName>
        <fullName evidence="5">DNA-binding GntR family transcriptional regulator</fullName>
    </submittedName>
</protein>
<dbReference type="AlphaFoldDB" id="A0AAW8DTB1"/>
<keyword evidence="2 5" id="KW-0238">DNA-binding</keyword>
<dbReference type="SMART" id="SM00895">
    <property type="entry name" value="FCD"/>
    <property type="match status" value="1"/>
</dbReference>
<reference evidence="5" key="1">
    <citation type="submission" date="2023-07" db="EMBL/GenBank/DDBJ databases">
        <title>Sorghum-associated microbial communities from plants grown in Nebraska, USA.</title>
        <authorList>
            <person name="Schachtman D."/>
        </authorList>
    </citation>
    <scope>NUCLEOTIDE SEQUENCE</scope>
    <source>
        <strain evidence="5">DS2795</strain>
    </source>
</reference>
<dbReference type="PANTHER" id="PTHR43537:SF49">
    <property type="entry name" value="TRANSCRIPTIONAL REGULATORY PROTEIN"/>
    <property type="match status" value="1"/>
</dbReference>
<dbReference type="GO" id="GO:0003700">
    <property type="term" value="F:DNA-binding transcription factor activity"/>
    <property type="evidence" value="ECO:0007669"/>
    <property type="project" value="InterPro"/>
</dbReference>
<evidence type="ECO:0000256" key="1">
    <source>
        <dbReference type="ARBA" id="ARBA00023015"/>
    </source>
</evidence>
<sequence length="216" mass="24561">MAPKKTGNDLIAGDVFQKLRTKILTLDIKPGSRLVEDEVSAWLEAGRTPVREALLRLQGEGLVSRDRGWVVEASDPASFRSIFESRIAIEGYATRLAAERATPAALDELEQLVTEMDRGEELPRSEINRLNQTFHRQIVALSQNPFFAELHERTQFQYWNLRLPVIFMKDQLGRSSEQHHAILSALKDRDGERAERATREHIQTTMSIVADALRDD</sequence>
<evidence type="ECO:0000313" key="5">
    <source>
        <dbReference type="EMBL" id="MDP9922780.1"/>
    </source>
</evidence>
<dbReference type="InterPro" id="IPR000524">
    <property type="entry name" value="Tscrpt_reg_HTH_GntR"/>
</dbReference>
<dbReference type="Gene3D" id="1.20.120.530">
    <property type="entry name" value="GntR ligand-binding domain-like"/>
    <property type="match status" value="1"/>
</dbReference>
<evidence type="ECO:0000259" key="4">
    <source>
        <dbReference type="PROSITE" id="PS50949"/>
    </source>
</evidence>